<evidence type="ECO:0000313" key="3">
    <source>
        <dbReference type="EMBL" id="PSL42692.1"/>
    </source>
</evidence>
<dbReference type="InterPro" id="IPR033798">
    <property type="entry name" value="LodA-like"/>
</dbReference>
<dbReference type="OrthoDB" id="336698at2"/>
<dbReference type="InterPro" id="IPR041168">
    <property type="entry name" value="LodA_N"/>
</dbReference>
<evidence type="ECO:0000259" key="2">
    <source>
        <dbReference type="Pfam" id="PF18417"/>
    </source>
</evidence>
<dbReference type="Proteomes" id="UP000240971">
    <property type="component" value="Unassembled WGS sequence"/>
</dbReference>
<dbReference type="CDD" id="cd14731">
    <property type="entry name" value="LodA_like_1"/>
    <property type="match status" value="1"/>
</dbReference>
<reference evidence="3 4" key="1">
    <citation type="submission" date="2018-03" db="EMBL/GenBank/DDBJ databases">
        <title>Genomic Encyclopedia of Archaeal and Bacterial Type Strains, Phase II (KMG-II): from individual species to whole genera.</title>
        <authorList>
            <person name="Goeker M."/>
        </authorList>
    </citation>
    <scope>NUCLEOTIDE SEQUENCE [LARGE SCALE GENOMIC DNA]</scope>
    <source>
        <strain evidence="3 4">DSM 24859</strain>
    </source>
</reference>
<keyword evidence="4" id="KW-1185">Reference proteome</keyword>
<protein>
    <recommendedName>
        <fullName evidence="5">L-lysine 6-oxidase</fullName>
    </recommendedName>
</protein>
<dbReference type="InterPro" id="IPR041173">
    <property type="entry name" value="LodA_C"/>
</dbReference>
<feature type="domain" description="L-Lysine epsilon oxidase N-terminal" evidence="1">
    <location>
        <begin position="12"/>
        <end position="221"/>
    </location>
</feature>
<evidence type="ECO:0008006" key="5">
    <source>
        <dbReference type="Google" id="ProtNLM"/>
    </source>
</evidence>
<dbReference type="RefSeq" id="WP_106531426.1">
    <property type="nucleotide sequence ID" value="NZ_PYAW01000011.1"/>
</dbReference>
<organism evidence="3 4">
    <name type="scientific">Chitinophaga niastensis</name>
    <dbReference type="NCBI Taxonomy" id="536980"/>
    <lineage>
        <taxon>Bacteria</taxon>
        <taxon>Pseudomonadati</taxon>
        <taxon>Bacteroidota</taxon>
        <taxon>Chitinophagia</taxon>
        <taxon>Chitinophagales</taxon>
        <taxon>Chitinophagaceae</taxon>
        <taxon>Chitinophaga</taxon>
    </lineage>
</organism>
<dbReference type="EMBL" id="PYAW01000011">
    <property type="protein sequence ID" value="PSL42692.1"/>
    <property type="molecule type" value="Genomic_DNA"/>
</dbReference>
<evidence type="ECO:0000259" key="1">
    <source>
        <dbReference type="Pfam" id="PF17990"/>
    </source>
</evidence>
<comment type="caution">
    <text evidence="3">The sequence shown here is derived from an EMBL/GenBank/DDBJ whole genome shotgun (WGS) entry which is preliminary data.</text>
</comment>
<dbReference type="Pfam" id="PF17990">
    <property type="entry name" value="LodA_N"/>
    <property type="match status" value="1"/>
</dbReference>
<feature type="domain" description="L-lysine epsilon oxidase C-terminal" evidence="2">
    <location>
        <begin position="341"/>
        <end position="490"/>
    </location>
</feature>
<dbReference type="AlphaFoldDB" id="A0A2P8H8Z2"/>
<sequence length="635" mass="71055">MVKQTIPSFAIYPPLGIARVGNSDEYYIASDLPGKPPVPDDGYKDGKGRIKKQAACFRIYELDSQGEAIKEITATGNTTIEWRVNLANRKSGWYNFENAMDLPEGQPKNANLRNAKYSGALRTQLNIVPTAQTIKGVEQPGKLFNDGKFFGKSVALGEIRTDKLGRLLVLGGDGKSASLDNLPAYTFANNDGWHDDVADGTIYASVSIGEETYEATPAMVAITPPNYGQGLFAVVTMYDVVEDLYIRNRWIPKPEEVVFWEHIYPILERTVQTQWVNHGFYMLFGQNSPSDFTSSEVLEQLDKPAPANKDARMRVFQWYRDPNSKEYEPIKIPPFYGDAFGDYDDVHNVDLPLTAIQYERMKHWAEGEFITGSKPLEIPFDELSPLLQTKALERAPLEECLGGPFHPGIELTWPLRNLIFWDSPFRIKLLKEGEEPRDYGSTLTPAVALGAGGPLDGSGPGSLTRWMGVPWQTDEASCLAGYDSTTYLSLPSFWAARVPNQVLSADAFSRLADATTDLPQRLKHFDYRQDWLRDLGTNYINKINKMIQNWHALGIATEHPLPEGSSNAAFPASLWVESGRSKFTTVDPSFEQVKIAEYASVPFLQKTEALLETISGVKANQQTLQVRKPFSRDER</sequence>
<proteinExistence type="predicted"/>
<name>A0A2P8H8Z2_CHINA</name>
<dbReference type="Pfam" id="PF18417">
    <property type="entry name" value="LodA_C"/>
    <property type="match status" value="1"/>
</dbReference>
<gene>
    <name evidence="3" type="ORF">CLV51_11178</name>
</gene>
<accession>A0A2P8H8Z2</accession>
<evidence type="ECO:0000313" key="4">
    <source>
        <dbReference type="Proteomes" id="UP000240971"/>
    </source>
</evidence>